<comment type="catalytic activity">
    <reaction evidence="6">
        <text>2 cob(II)yrinate a,c diamide + reduced [electron-transfer flavoprotein] + 2 ATP = 2 adenosylcob(III)yrinate a,c-diamide + 2 triphosphate + oxidized [electron-transfer flavoprotein] + 3 H(+)</text>
        <dbReference type="Rhea" id="RHEA:11528"/>
        <dbReference type="Rhea" id="RHEA-COMP:10685"/>
        <dbReference type="Rhea" id="RHEA-COMP:10686"/>
        <dbReference type="ChEBI" id="CHEBI:15378"/>
        <dbReference type="ChEBI" id="CHEBI:18036"/>
        <dbReference type="ChEBI" id="CHEBI:30616"/>
        <dbReference type="ChEBI" id="CHEBI:57692"/>
        <dbReference type="ChEBI" id="CHEBI:58307"/>
        <dbReference type="ChEBI" id="CHEBI:58503"/>
        <dbReference type="ChEBI" id="CHEBI:58537"/>
        <dbReference type="EC" id="2.5.1.17"/>
    </reaction>
</comment>
<comment type="pathway">
    <text evidence="6">Cofactor biosynthesis; adenosylcobalamin biosynthesis; adenosylcobalamin from cob(II)yrinate a,c-diamide: step 2/7.</text>
</comment>
<evidence type="ECO:0000313" key="8">
    <source>
        <dbReference type="EMBL" id="PIW36565.1"/>
    </source>
</evidence>
<evidence type="ECO:0000256" key="2">
    <source>
        <dbReference type="ARBA" id="ARBA00011233"/>
    </source>
</evidence>
<name>A0A2M7H2U9_9BACT</name>
<dbReference type="GO" id="GO:0005524">
    <property type="term" value="F:ATP binding"/>
    <property type="evidence" value="ECO:0007669"/>
    <property type="project" value="UniProtKB-UniRule"/>
</dbReference>
<dbReference type="NCBIfam" id="TIGR00636">
    <property type="entry name" value="PduO_Nterm"/>
    <property type="match status" value="1"/>
</dbReference>
<sequence>MKIYTKTGDKGETSLFGGMRITKTHDRIQAHGHIDELNAQIGVVIAEARKNPDLESIHEFLEPIQHQLFVLGSHLATPYSPPNAPETLPPFPYDFVEELEQIIDLLDESLPKLTTFILPGGHPAAAQLHVARTVCRRAERAVVALSKNEEILETILQYLNRLSDLLFTAARAANQTTSHPDVPWKSQA</sequence>
<dbReference type="InterPro" id="IPR029499">
    <property type="entry name" value="PduO-typ"/>
</dbReference>
<proteinExistence type="inferred from homology"/>
<dbReference type="UniPathway" id="UPA00148">
    <property type="reaction ID" value="UER00233"/>
</dbReference>
<comment type="subunit">
    <text evidence="2">Homotrimer.</text>
</comment>
<comment type="catalytic activity">
    <reaction evidence="6">
        <text>2 cob(II)alamin + reduced [electron-transfer flavoprotein] + 2 ATP = 2 adenosylcob(III)alamin + 2 triphosphate + oxidized [electron-transfer flavoprotein] + 3 H(+)</text>
        <dbReference type="Rhea" id="RHEA:28671"/>
        <dbReference type="Rhea" id="RHEA-COMP:10685"/>
        <dbReference type="Rhea" id="RHEA-COMP:10686"/>
        <dbReference type="ChEBI" id="CHEBI:15378"/>
        <dbReference type="ChEBI" id="CHEBI:16304"/>
        <dbReference type="ChEBI" id="CHEBI:18036"/>
        <dbReference type="ChEBI" id="CHEBI:18408"/>
        <dbReference type="ChEBI" id="CHEBI:30616"/>
        <dbReference type="ChEBI" id="CHEBI:57692"/>
        <dbReference type="ChEBI" id="CHEBI:58307"/>
        <dbReference type="EC" id="2.5.1.17"/>
    </reaction>
</comment>
<comment type="similarity">
    <text evidence="1 6">Belongs to the Cob(I)alamin adenosyltransferase family.</text>
</comment>
<dbReference type="InterPro" id="IPR036451">
    <property type="entry name" value="CblAdoTrfase-like_sf"/>
</dbReference>
<dbReference type="GO" id="GO:0009236">
    <property type="term" value="P:cobalamin biosynthetic process"/>
    <property type="evidence" value="ECO:0007669"/>
    <property type="project" value="UniProtKB-UniRule"/>
</dbReference>
<dbReference type="AlphaFoldDB" id="A0A2M7H2U9"/>
<dbReference type="InterPro" id="IPR016030">
    <property type="entry name" value="CblAdoTrfase-like"/>
</dbReference>
<evidence type="ECO:0000256" key="3">
    <source>
        <dbReference type="ARBA" id="ARBA00022679"/>
    </source>
</evidence>
<reference evidence="8 9" key="1">
    <citation type="submission" date="2017-09" db="EMBL/GenBank/DDBJ databases">
        <title>Depth-based differentiation of microbial function through sediment-hosted aquifers and enrichment of novel symbionts in the deep terrestrial subsurface.</title>
        <authorList>
            <person name="Probst A.J."/>
            <person name="Ladd B."/>
            <person name="Jarett J.K."/>
            <person name="Geller-Mcgrath D.E."/>
            <person name="Sieber C.M."/>
            <person name="Emerson J.B."/>
            <person name="Anantharaman K."/>
            <person name="Thomas B.C."/>
            <person name="Malmstrom R."/>
            <person name="Stieglmeier M."/>
            <person name="Klingl A."/>
            <person name="Woyke T."/>
            <person name="Ryan C.M."/>
            <person name="Banfield J.F."/>
        </authorList>
    </citation>
    <scope>NUCLEOTIDE SEQUENCE [LARGE SCALE GENOMIC DNA]</scope>
    <source>
        <strain evidence="8">CG15_BIG_FIL_POST_REV_8_21_14_020_45_12</strain>
    </source>
</reference>
<evidence type="ECO:0000256" key="5">
    <source>
        <dbReference type="ARBA" id="ARBA00022840"/>
    </source>
</evidence>
<dbReference type="Proteomes" id="UP000230292">
    <property type="component" value="Unassembled WGS sequence"/>
</dbReference>
<keyword evidence="5 6" id="KW-0067">ATP-binding</keyword>
<dbReference type="FunFam" id="1.20.1200.10:FF:000001">
    <property type="entry name" value="Cob(I)yrinic acid a,c-diamide adenosyltransferase"/>
    <property type="match status" value="1"/>
</dbReference>
<dbReference type="EMBL" id="PFGC01000048">
    <property type="protein sequence ID" value="PIW36565.1"/>
    <property type="molecule type" value="Genomic_DNA"/>
</dbReference>
<dbReference type="SUPFAM" id="SSF89028">
    <property type="entry name" value="Cobalamin adenosyltransferase-like"/>
    <property type="match status" value="1"/>
</dbReference>
<evidence type="ECO:0000256" key="1">
    <source>
        <dbReference type="ARBA" id="ARBA00007487"/>
    </source>
</evidence>
<evidence type="ECO:0000256" key="4">
    <source>
        <dbReference type="ARBA" id="ARBA00022741"/>
    </source>
</evidence>
<dbReference type="Pfam" id="PF01923">
    <property type="entry name" value="Cob_adeno_trans"/>
    <property type="match status" value="1"/>
</dbReference>
<accession>A0A2M7H2U9</accession>
<dbReference type="PANTHER" id="PTHR12213">
    <property type="entry name" value="CORRINOID ADENOSYLTRANSFERASE"/>
    <property type="match status" value="1"/>
</dbReference>
<evidence type="ECO:0000313" key="9">
    <source>
        <dbReference type="Proteomes" id="UP000230292"/>
    </source>
</evidence>
<dbReference type="EC" id="2.5.1.17" evidence="6"/>
<feature type="domain" description="Cobalamin adenosyltransferase-like" evidence="7">
    <location>
        <begin position="3"/>
        <end position="172"/>
    </location>
</feature>
<comment type="caution">
    <text evidence="8">The sequence shown here is derived from an EMBL/GenBank/DDBJ whole genome shotgun (WGS) entry which is preliminary data.</text>
</comment>
<dbReference type="PANTHER" id="PTHR12213:SF0">
    <property type="entry name" value="CORRINOID ADENOSYLTRANSFERASE MMAB"/>
    <property type="match status" value="1"/>
</dbReference>
<gene>
    <name evidence="8" type="ORF">COW24_04680</name>
</gene>
<evidence type="ECO:0000256" key="6">
    <source>
        <dbReference type="RuleBase" id="RU366026"/>
    </source>
</evidence>
<protein>
    <recommendedName>
        <fullName evidence="6">Corrinoid adenosyltransferase</fullName>
        <ecNumber evidence="6">2.5.1.17</ecNumber>
    </recommendedName>
    <alternativeName>
        <fullName evidence="6">Cob(II)alamin adenosyltransferase</fullName>
    </alternativeName>
    <alternativeName>
        <fullName evidence="6">Cob(II)yrinic acid a,c-diamide adenosyltransferase</fullName>
    </alternativeName>
    <alternativeName>
        <fullName evidence="6">Cobinamide/cobalamin adenosyltransferase</fullName>
    </alternativeName>
</protein>
<organism evidence="8 9">
    <name type="scientific">Candidatus Kerfeldbacteria bacterium CG15_BIG_FIL_POST_REV_8_21_14_020_45_12</name>
    <dbReference type="NCBI Taxonomy" id="2014247"/>
    <lineage>
        <taxon>Bacteria</taxon>
        <taxon>Candidatus Kerfeldiibacteriota</taxon>
    </lineage>
</organism>
<keyword evidence="3 6" id="KW-0808">Transferase</keyword>
<evidence type="ECO:0000259" key="7">
    <source>
        <dbReference type="Pfam" id="PF01923"/>
    </source>
</evidence>
<dbReference type="GO" id="GO:0008817">
    <property type="term" value="F:corrinoid adenosyltransferase activity"/>
    <property type="evidence" value="ECO:0007669"/>
    <property type="project" value="UniProtKB-UniRule"/>
</dbReference>
<keyword evidence="4 6" id="KW-0547">Nucleotide-binding</keyword>
<dbReference type="Gene3D" id="1.20.1200.10">
    <property type="entry name" value="Cobalamin adenosyltransferase-like"/>
    <property type="match status" value="1"/>
</dbReference>
<keyword evidence="6" id="KW-0169">Cobalamin biosynthesis</keyword>